<reference evidence="2" key="1">
    <citation type="submission" date="2018-08" db="EMBL/GenBank/DDBJ databases">
        <authorList>
            <person name="Rossello M."/>
        </authorList>
    </citation>
    <scope>NUCLEOTIDE SEQUENCE [LARGE SCALE GENOMIC DNA]</scope>
    <source>
        <strain evidence="2">cv. Chinese Spring</strain>
    </source>
</reference>
<dbReference type="PANTHER" id="PTHR46934">
    <property type="entry name" value="MYB_DNA-BIND_3 DOMAIN-CONTAINING PROTEIN-RELATED"/>
    <property type="match status" value="1"/>
</dbReference>
<feature type="compositionally biased region" description="Low complexity" evidence="1">
    <location>
        <begin position="75"/>
        <end position="87"/>
    </location>
</feature>
<keyword evidence="3" id="KW-1185">Reference proteome</keyword>
<evidence type="ECO:0000313" key="3">
    <source>
        <dbReference type="Proteomes" id="UP000019116"/>
    </source>
</evidence>
<dbReference type="Gramene" id="TraesRN3D0100577300.1">
    <property type="protein sequence ID" value="TraesRN3D0100577300.1"/>
    <property type="gene ID" value="TraesRN3D0100577300"/>
</dbReference>
<dbReference type="PANTHER" id="PTHR46934:SF9">
    <property type="entry name" value="MYB_SANT-LIKE DOMAIN-CONTAINING PROTEIN"/>
    <property type="match status" value="1"/>
</dbReference>
<dbReference type="OrthoDB" id="694532at2759"/>
<dbReference type="Gramene" id="TraesARI3D03G01927850.1">
    <property type="protein sequence ID" value="TraesARI3D03G01927850.1"/>
    <property type="gene ID" value="TraesARI3D03G01927850"/>
</dbReference>
<dbReference type="Gramene" id="TraesCLE_scaffold_010547_01G000400.1">
    <property type="protein sequence ID" value="TraesCLE_scaffold_010547_01G000400.1"/>
    <property type="gene ID" value="TraesCLE_scaffold_010547_01G000400"/>
</dbReference>
<protein>
    <submittedName>
        <fullName evidence="2">Uncharacterized protein</fullName>
    </submittedName>
</protein>
<accession>A0A3B6GW91</accession>
<dbReference type="Gramene" id="TraesWEE_scaffold_001729_01G000400.1">
    <property type="protein sequence ID" value="TraesWEE_scaffold_001729_01G000400.1"/>
    <property type="gene ID" value="TraesWEE_scaffold_001729_01G000400"/>
</dbReference>
<proteinExistence type="predicted"/>
<evidence type="ECO:0000256" key="1">
    <source>
        <dbReference type="SAM" id="MobiDB-lite"/>
    </source>
</evidence>
<feature type="region of interest" description="Disordered" evidence="1">
    <location>
        <begin position="67"/>
        <end position="116"/>
    </location>
</feature>
<dbReference type="Gramene" id="TraesCS3D03G0549900.1">
    <property type="protein sequence ID" value="TraesCS3D03G0549900.1.CDS"/>
    <property type="gene ID" value="TraesCS3D03G0549900"/>
</dbReference>
<dbReference type="AlphaFoldDB" id="A0A3B6GW91"/>
<organism evidence="2">
    <name type="scientific">Triticum aestivum</name>
    <name type="common">Wheat</name>
    <dbReference type="NCBI Taxonomy" id="4565"/>
    <lineage>
        <taxon>Eukaryota</taxon>
        <taxon>Viridiplantae</taxon>
        <taxon>Streptophyta</taxon>
        <taxon>Embryophyta</taxon>
        <taxon>Tracheophyta</taxon>
        <taxon>Spermatophyta</taxon>
        <taxon>Magnoliopsida</taxon>
        <taxon>Liliopsida</taxon>
        <taxon>Poales</taxon>
        <taxon>Poaceae</taxon>
        <taxon>BOP clade</taxon>
        <taxon>Pooideae</taxon>
        <taxon>Triticodae</taxon>
        <taxon>Triticeae</taxon>
        <taxon>Triticinae</taxon>
        <taxon>Triticum</taxon>
    </lineage>
</organism>
<dbReference type="Gramene" id="TraesJAG3D03G01902700.1">
    <property type="protein sequence ID" value="TraesJAG3D03G01902700.1"/>
    <property type="gene ID" value="TraesJAG3D03G01902700"/>
</dbReference>
<dbReference type="Gramene" id="TraesROB_scaffold_006267_01G000100.1">
    <property type="protein sequence ID" value="TraesROB_scaffold_006267_01G000100.1"/>
    <property type="gene ID" value="TraesROB_scaffold_006267_01G000100"/>
</dbReference>
<name>A0A3B6GW91_WHEAT</name>
<dbReference type="Gramene" id="TraesSTA3D03G01889220.1">
    <property type="protein sequence ID" value="TraesSTA3D03G01889220.1"/>
    <property type="gene ID" value="TraesSTA3D03G01889220"/>
</dbReference>
<dbReference type="Proteomes" id="UP000019116">
    <property type="component" value="Chromosome 3D"/>
</dbReference>
<dbReference type="Gramene" id="TraesPARA_EIv1.0_1110340.1">
    <property type="protein sequence ID" value="TraesPARA_EIv1.0_1110340.1.CDS"/>
    <property type="gene ID" value="TraesPARA_EIv1.0_1110340"/>
</dbReference>
<reference evidence="2" key="2">
    <citation type="submission" date="2018-10" db="UniProtKB">
        <authorList>
            <consortium name="EnsemblPlants"/>
        </authorList>
    </citation>
    <scope>IDENTIFICATION</scope>
</reference>
<dbReference type="Gramene" id="TraesCS3D02G222500.1">
    <property type="protein sequence ID" value="TraesCS3D02G222500.1"/>
    <property type="gene ID" value="TraesCS3D02G222500"/>
</dbReference>
<dbReference type="Gramene" id="TraesLAC3D03G01835810.1">
    <property type="protein sequence ID" value="TraesLAC3D03G01835810.1"/>
    <property type="gene ID" value="TraesLAC3D03G01835810"/>
</dbReference>
<dbReference type="Gramene" id="TraesLDM3D03G01892750.1">
    <property type="protein sequence ID" value="TraesLDM3D03G01892750.1"/>
    <property type="gene ID" value="TraesLDM3D03G01892750"/>
</dbReference>
<dbReference type="Gramene" id="TraesJUL3D03G01912470.1">
    <property type="protein sequence ID" value="TraesJUL3D03G01912470.1"/>
    <property type="gene ID" value="TraesJUL3D03G01912470"/>
</dbReference>
<dbReference type="Gramene" id="TraesMAC3D03G01892670.1">
    <property type="protein sequence ID" value="TraesMAC3D03G01892670.1"/>
    <property type="gene ID" value="TraesMAC3D03G01892670"/>
</dbReference>
<dbReference type="EnsemblPlants" id="TraesCS3D02G222500.1">
    <property type="protein sequence ID" value="TraesCS3D02G222500.1"/>
    <property type="gene ID" value="TraesCS3D02G222500"/>
</dbReference>
<dbReference type="Gramene" id="TraesCAD_scaffold_000962_01G000400.1">
    <property type="protein sequence ID" value="TraesCAD_scaffold_000962_01G000400.1"/>
    <property type="gene ID" value="TraesCAD_scaffold_000962_01G000400"/>
</dbReference>
<dbReference type="Gramene" id="TraesSYM3D03G01917900.1">
    <property type="protein sequence ID" value="TraesSYM3D03G01917900.1"/>
    <property type="gene ID" value="TraesSYM3D03G01917900"/>
</dbReference>
<dbReference type="Gramene" id="TraesNOR3D03G01920880.1">
    <property type="protein sequence ID" value="TraesNOR3D03G01920880.1"/>
    <property type="gene ID" value="TraesNOR3D03G01920880"/>
</dbReference>
<dbReference type="STRING" id="4565.A0A3B6GW91"/>
<evidence type="ECO:0000313" key="2">
    <source>
        <dbReference type="EnsemblPlants" id="TraesCS3D02G222500.1"/>
    </source>
</evidence>
<sequence length="210" mass="23659">MIIPEPVIWDKLIKDHPRIKKFRSKPFMLFKSLASLHEGSVAPGDLNIVSIPQVDLTSDAISPMDSSANDLNHISSTNVDDSMSSSDLQGKGASRRDEPEATTSTNSEQKGALPVKKRKQSQIVVVLENYMDFHKKQSAKLIDELRESKQDDMFSIGNCVAALEPMEDLSVSEKAKALRIFKCPMNREMFINTKDSNLRLYWLKEDISEM</sequence>